<comment type="caution">
    <text evidence="1">The sequence shown here is derived from an EMBL/GenBank/DDBJ whole genome shotgun (WGS) entry which is preliminary data.</text>
</comment>
<dbReference type="AlphaFoldDB" id="A0AAV4UR84"/>
<name>A0AAV4UR84_CAEEX</name>
<dbReference type="EMBL" id="BPLR01013255">
    <property type="protein sequence ID" value="GIY59925.1"/>
    <property type="molecule type" value="Genomic_DNA"/>
</dbReference>
<proteinExistence type="predicted"/>
<keyword evidence="2" id="KW-1185">Reference proteome</keyword>
<evidence type="ECO:0000313" key="2">
    <source>
        <dbReference type="Proteomes" id="UP001054945"/>
    </source>
</evidence>
<protein>
    <submittedName>
        <fullName evidence="1">Uncharacterized protein</fullName>
    </submittedName>
</protein>
<reference evidence="1 2" key="1">
    <citation type="submission" date="2021-06" db="EMBL/GenBank/DDBJ databases">
        <title>Caerostris extrusa draft genome.</title>
        <authorList>
            <person name="Kono N."/>
            <person name="Arakawa K."/>
        </authorList>
    </citation>
    <scope>NUCLEOTIDE SEQUENCE [LARGE SCALE GENOMIC DNA]</scope>
</reference>
<gene>
    <name evidence="1" type="ORF">CEXT_775931</name>
</gene>
<sequence>MDVGAQGQLLPWMDAKEGGQLLLLERHDLFLKLWELLHVPAIASYHRPGSRADAEDHKRHRGFLVLSGVWCQRGDIGNGGIRTTEPQALLQSLIGNGRHWLHIVQLSWEGQVRSLLEKAESTNI</sequence>
<evidence type="ECO:0000313" key="1">
    <source>
        <dbReference type="EMBL" id="GIY59925.1"/>
    </source>
</evidence>
<dbReference type="Proteomes" id="UP001054945">
    <property type="component" value="Unassembled WGS sequence"/>
</dbReference>
<organism evidence="1 2">
    <name type="scientific">Caerostris extrusa</name>
    <name type="common">Bark spider</name>
    <name type="synonym">Caerostris bankana</name>
    <dbReference type="NCBI Taxonomy" id="172846"/>
    <lineage>
        <taxon>Eukaryota</taxon>
        <taxon>Metazoa</taxon>
        <taxon>Ecdysozoa</taxon>
        <taxon>Arthropoda</taxon>
        <taxon>Chelicerata</taxon>
        <taxon>Arachnida</taxon>
        <taxon>Araneae</taxon>
        <taxon>Araneomorphae</taxon>
        <taxon>Entelegynae</taxon>
        <taxon>Araneoidea</taxon>
        <taxon>Araneidae</taxon>
        <taxon>Caerostris</taxon>
    </lineage>
</organism>
<accession>A0AAV4UR84</accession>